<dbReference type="EMBL" id="FOXR01000045">
    <property type="protein sequence ID" value="SFQ43229.1"/>
    <property type="molecule type" value="Genomic_DNA"/>
</dbReference>
<accession>A0A1I5YG93</accession>
<reference evidence="2 3" key="1">
    <citation type="submission" date="2016-10" db="EMBL/GenBank/DDBJ databases">
        <authorList>
            <person name="de Groot N.N."/>
        </authorList>
    </citation>
    <scope>NUCLEOTIDE SEQUENCE [LARGE SCALE GENOMIC DNA]</scope>
    <source>
        <strain evidence="2 3">DSM 20678</strain>
    </source>
</reference>
<keyword evidence="1" id="KW-1133">Transmembrane helix</keyword>
<sequence>MWEHMKFIALAYNLDDWENTALKHLEAYDLNDRDLIFVGAFMYAYGVWLGTSTISAVVSELKRMYIYIIPGDGIKKLVAVSTVTVLKKHL</sequence>
<evidence type="ECO:0000313" key="3">
    <source>
        <dbReference type="Proteomes" id="UP000198577"/>
    </source>
</evidence>
<keyword evidence="1" id="KW-0472">Membrane</keyword>
<dbReference type="STRING" id="937334.SAMN05444406_14513"/>
<dbReference type="Proteomes" id="UP000198577">
    <property type="component" value="Unassembled WGS sequence"/>
</dbReference>
<name>A0A1I5YG93_9FIRM</name>
<evidence type="ECO:0000313" key="2">
    <source>
        <dbReference type="EMBL" id="SFQ43229.1"/>
    </source>
</evidence>
<keyword evidence="1" id="KW-0812">Transmembrane</keyword>
<proteinExistence type="predicted"/>
<protein>
    <submittedName>
        <fullName evidence="2">Uncharacterized protein</fullName>
    </submittedName>
</protein>
<feature type="transmembrane region" description="Helical" evidence="1">
    <location>
        <begin position="35"/>
        <end position="58"/>
    </location>
</feature>
<dbReference type="AlphaFoldDB" id="A0A1I5YG93"/>
<dbReference type="RefSeq" id="WP_092282805.1">
    <property type="nucleotide sequence ID" value="NZ_FOXR01000045.1"/>
</dbReference>
<organism evidence="2 3">
    <name type="scientific">Caldicoprobacter faecalis</name>
    <dbReference type="NCBI Taxonomy" id="937334"/>
    <lineage>
        <taxon>Bacteria</taxon>
        <taxon>Bacillati</taxon>
        <taxon>Bacillota</taxon>
        <taxon>Clostridia</taxon>
        <taxon>Caldicoprobacterales</taxon>
        <taxon>Caldicoprobacteraceae</taxon>
        <taxon>Caldicoprobacter</taxon>
    </lineage>
</organism>
<gene>
    <name evidence="2" type="ORF">SAMN05444406_14513</name>
</gene>
<evidence type="ECO:0000256" key="1">
    <source>
        <dbReference type="SAM" id="Phobius"/>
    </source>
</evidence>
<keyword evidence="3" id="KW-1185">Reference proteome</keyword>